<sequence>MIRVNIFVEGQTEETFVRELLYNHFLKQNIYVNTILLGGAVTYGKIRKELHRKCSEDSTAFVTTMLDLYGLPKDFPGKSSIPTTNNPFEKAEYLEQQMVIDIGLQNFIPNLLVHEFEGLLYSNTEAFLEWFDQSVVEQLQRERESFPSPEHINDSPKTAPSKRILRCCPGYDKPLHGSLIAMDIGLDTIRNQCQHFDKWLTKLENIN</sequence>
<dbReference type="RefSeq" id="WP_271794760.1">
    <property type="nucleotide sequence ID" value="NZ_JAQMUC010000014.1"/>
</dbReference>
<comment type="caution">
    <text evidence="1">The sequence shown here is derived from an EMBL/GenBank/DDBJ whole genome shotgun (WGS) entry which is preliminary data.</text>
</comment>
<dbReference type="InterPro" id="IPR025455">
    <property type="entry name" value="DUF4276"/>
</dbReference>
<name>A0ABT5AD16_9CYAN</name>
<evidence type="ECO:0000313" key="1">
    <source>
        <dbReference type="EMBL" id="MDB9534703.1"/>
    </source>
</evidence>
<keyword evidence="2" id="KW-1185">Reference proteome</keyword>
<dbReference type="Proteomes" id="UP001211249">
    <property type="component" value="Unassembled WGS sequence"/>
</dbReference>
<proteinExistence type="predicted"/>
<dbReference type="EMBL" id="JAQMUC010000014">
    <property type="protein sequence ID" value="MDB9534703.1"/>
    <property type="molecule type" value="Genomic_DNA"/>
</dbReference>
<organism evidence="1 2">
    <name type="scientific">Dolichospermum planctonicum CS-1226</name>
    <dbReference type="NCBI Taxonomy" id="3021751"/>
    <lineage>
        <taxon>Bacteria</taxon>
        <taxon>Bacillati</taxon>
        <taxon>Cyanobacteriota</taxon>
        <taxon>Cyanophyceae</taxon>
        <taxon>Nostocales</taxon>
        <taxon>Aphanizomenonaceae</taxon>
        <taxon>Dolichospermum</taxon>
        <taxon>Dolichospermum planctonicum</taxon>
    </lineage>
</organism>
<accession>A0ABT5AD16</accession>
<protein>
    <submittedName>
        <fullName evidence="1">DUF4276 family protein</fullName>
    </submittedName>
</protein>
<evidence type="ECO:0000313" key="2">
    <source>
        <dbReference type="Proteomes" id="UP001211249"/>
    </source>
</evidence>
<dbReference type="Pfam" id="PF14103">
    <property type="entry name" value="DUF4276"/>
    <property type="match status" value="1"/>
</dbReference>
<reference evidence="1 2" key="1">
    <citation type="submission" date="2023-01" db="EMBL/GenBank/DDBJ databases">
        <title>Genomes from the Australian National Cyanobacteria Reference Collection.</title>
        <authorList>
            <person name="Willis A."/>
            <person name="Lee E.M.F."/>
        </authorList>
    </citation>
    <scope>NUCLEOTIDE SEQUENCE [LARGE SCALE GENOMIC DNA]</scope>
    <source>
        <strain evidence="1 2">CS-1226</strain>
    </source>
</reference>
<gene>
    <name evidence="1" type="ORF">PN451_02385</name>
</gene>